<comment type="subcellular location">
    <subcellularLocation>
        <location evidence="1">Cytoplasm</location>
        <location evidence="1">Cytoskeleton</location>
    </subcellularLocation>
</comment>
<protein>
    <submittedName>
        <fullName evidence="10">Actin depolymerizing protein</fullName>
    </submittedName>
</protein>
<dbReference type="AlphaFoldDB" id="A0A0H2S9L5"/>
<proteinExistence type="inferred from homology"/>
<dbReference type="GO" id="GO:0003785">
    <property type="term" value="F:actin monomer binding"/>
    <property type="evidence" value="ECO:0007669"/>
    <property type="project" value="TreeGrafter"/>
</dbReference>
<dbReference type="GO" id="GO:0005737">
    <property type="term" value="C:cytoplasm"/>
    <property type="evidence" value="ECO:0007669"/>
    <property type="project" value="TreeGrafter"/>
</dbReference>
<feature type="domain" description="ADF-H" evidence="9">
    <location>
        <begin position="6"/>
        <end position="137"/>
    </location>
</feature>
<comment type="subunit">
    <text evidence="7">Interacts with G-actin; ADP-actin form.</text>
</comment>
<dbReference type="OrthoDB" id="10006997at2759"/>
<dbReference type="InterPro" id="IPR002108">
    <property type="entry name" value="ADF-H"/>
</dbReference>
<name>A0A0H2S9L5_9AGAM</name>
<dbReference type="SMART" id="SM00102">
    <property type="entry name" value="ADF"/>
    <property type="match status" value="2"/>
</dbReference>
<dbReference type="InParanoid" id="A0A0H2S9L5"/>
<dbReference type="GO" id="GO:0030042">
    <property type="term" value="P:actin filament depolymerization"/>
    <property type="evidence" value="ECO:0007669"/>
    <property type="project" value="TreeGrafter"/>
</dbReference>
<sequence>MSAPSGIELADQLKDVFAEAVQDPSTRFLKIAIKNEKLVHETTVKKRADDLAGDLPQLQNTLEDKTPAYILARQDGDGNGWLFISYVPDDATVRDKMLYASSRGSLVKSLGSTNFTDNIFATSKEDISEEAYAAHRRHINAPKPQTSQEKEMEQVREAERGGSLEGSRGRRNHVGTRVGINWSEEAERAVTELGEEDEDKLVILSIDVESETLIAASVMEEEVDYLGGSLPSEEPCFAFFSWKHNHAPTPRRDIIFIYSCPSTSPIKGRMVYSLAAASLLQTAKTFLAGSKANLVAKKLETSDPSEINAEFIVSRLNLDREDPEGNATTSRPGSSEPKAFAKPRGPGRRVPR</sequence>
<dbReference type="Pfam" id="PF00241">
    <property type="entry name" value="Cofilin_ADF"/>
    <property type="match status" value="2"/>
</dbReference>
<organism evidence="10 11">
    <name type="scientific">Schizopora paradoxa</name>
    <dbReference type="NCBI Taxonomy" id="27342"/>
    <lineage>
        <taxon>Eukaryota</taxon>
        <taxon>Fungi</taxon>
        <taxon>Dikarya</taxon>
        <taxon>Basidiomycota</taxon>
        <taxon>Agaricomycotina</taxon>
        <taxon>Agaricomycetes</taxon>
        <taxon>Hymenochaetales</taxon>
        <taxon>Schizoporaceae</taxon>
        <taxon>Schizopora</taxon>
    </lineage>
</organism>
<keyword evidence="11" id="KW-1185">Reference proteome</keyword>
<evidence type="ECO:0000313" key="11">
    <source>
        <dbReference type="Proteomes" id="UP000053477"/>
    </source>
</evidence>
<comment type="similarity">
    <text evidence="2">Belongs to the actin-binding proteins ADF family. Twinfilin subfamily.</text>
</comment>
<keyword evidence="5" id="KW-0009">Actin-binding</keyword>
<evidence type="ECO:0000256" key="3">
    <source>
        <dbReference type="ARBA" id="ARBA00022490"/>
    </source>
</evidence>
<evidence type="ECO:0000256" key="5">
    <source>
        <dbReference type="ARBA" id="ARBA00023203"/>
    </source>
</evidence>
<keyword evidence="4" id="KW-0677">Repeat</keyword>
<accession>A0A0H2S9L5</accession>
<evidence type="ECO:0000259" key="9">
    <source>
        <dbReference type="PROSITE" id="PS51263"/>
    </source>
</evidence>
<dbReference type="Gene3D" id="3.40.20.10">
    <property type="entry name" value="Severin"/>
    <property type="match status" value="2"/>
</dbReference>
<dbReference type="PANTHER" id="PTHR13759:SF1">
    <property type="entry name" value="TWINFILIN"/>
    <property type="match status" value="1"/>
</dbReference>
<evidence type="ECO:0000256" key="8">
    <source>
        <dbReference type="SAM" id="MobiDB-lite"/>
    </source>
</evidence>
<evidence type="ECO:0000256" key="6">
    <source>
        <dbReference type="ARBA" id="ARBA00023212"/>
    </source>
</evidence>
<dbReference type="GO" id="GO:0005884">
    <property type="term" value="C:actin filament"/>
    <property type="evidence" value="ECO:0007669"/>
    <property type="project" value="TreeGrafter"/>
</dbReference>
<keyword evidence="3" id="KW-0963">Cytoplasm</keyword>
<reference evidence="10 11" key="1">
    <citation type="submission" date="2015-04" db="EMBL/GenBank/DDBJ databases">
        <title>Complete genome sequence of Schizopora paradoxa KUC8140, a cosmopolitan wood degrader in East Asia.</title>
        <authorList>
            <consortium name="DOE Joint Genome Institute"/>
            <person name="Min B."/>
            <person name="Park H."/>
            <person name="Jang Y."/>
            <person name="Kim J.-J."/>
            <person name="Kim K.H."/>
            <person name="Pangilinan J."/>
            <person name="Lipzen A."/>
            <person name="Riley R."/>
            <person name="Grigoriev I.V."/>
            <person name="Spatafora J.W."/>
            <person name="Choi I.-G."/>
        </authorList>
    </citation>
    <scope>NUCLEOTIDE SEQUENCE [LARGE SCALE GENOMIC DNA]</scope>
    <source>
        <strain evidence="10 11">KUC8140</strain>
    </source>
</reference>
<dbReference type="CDD" id="cd11285">
    <property type="entry name" value="ADF_Twf-N_like"/>
    <property type="match status" value="1"/>
</dbReference>
<dbReference type="CDD" id="cd11284">
    <property type="entry name" value="ADF_Twf-C_like"/>
    <property type="match status" value="1"/>
</dbReference>
<gene>
    <name evidence="10" type="ORF">SCHPADRAFT_904137</name>
</gene>
<dbReference type="FunFam" id="3.40.20.10:FF:000042">
    <property type="entry name" value="Actin depolymerizing protein"/>
    <property type="match status" value="1"/>
</dbReference>
<dbReference type="EMBL" id="KQ085958">
    <property type="protein sequence ID" value="KLO13551.1"/>
    <property type="molecule type" value="Genomic_DNA"/>
</dbReference>
<evidence type="ECO:0000256" key="1">
    <source>
        <dbReference type="ARBA" id="ARBA00004245"/>
    </source>
</evidence>
<dbReference type="SUPFAM" id="SSF55753">
    <property type="entry name" value="Actin depolymerizing proteins"/>
    <property type="match status" value="2"/>
</dbReference>
<dbReference type="InterPro" id="IPR028458">
    <property type="entry name" value="Twinfilin"/>
</dbReference>
<evidence type="ECO:0000256" key="2">
    <source>
        <dbReference type="ARBA" id="ARBA00009557"/>
    </source>
</evidence>
<feature type="region of interest" description="Disordered" evidence="8">
    <location>
        <begin position="138"/>
        <end position="170"/>
    </location>
</feature>
<dbReference type="PANTHER" id="PTHR13759">
    <property type="entry name" value="TWINFILIN"/>
    <property type="match status" value="1"/>
</dbReference>
<dbReference type="InterPro" id="IPR029006">
    <property type="entry name" value="ADF-H/Gelsolin-like_dom_sf"/>
</dbReference>
<evidence type="ECO:0000256" key="4">
    <source>
        <dbReference type="ARBA" id="ARBA00022737"/>
    </source>
</evidence>
<evidence type="ECO:0000313" key="10">
    <source>
        <dbReference type="EMBL" id="KLO13551.1"/>
    </source>
</evidence>
<dbReference type="PROSITE" id="PS51263">
    <property type="entry name" value="ADF_H"/>
    <property type="match status" value="2"/>
</dbReference>
<dbReference type="Proteomes" id="UP000053477">
    <property type="component" value="Unassembled WGS sequence"/>
</dbReference>
<feature type="compositionally biased region" description="Basic and acidic residues" evidence="8">
    <location>
        <begin position="148"/>
        <end position="162"/>
    </location>
</feature>
<dbReference type="STRING" id="27342.A0A0H2S9L5"/>
<dbReference type="GO" id="GO:0051016">
    <property type="term" value="P:barbed-end actin filament capping"/>
    <property type="evidence" value="ECO:0007669"/>
    <property type="project" value="TreeGrafter"/>
</dbReference>
<keyword evidence="6" id="KW-0206">Cytoskeleton</keyword>
<dbReference type="GO" id="GO:0051015">
    <property type="term" value="F:actin filament binding"/>
    <property type="evidence" value="ECO:0007669"/>
    <property type="project" value="TreeGrafter"/>
</dbReference>
<feature type="domain" description="ADF-H" evidence="9">
    <location>
        <begin position="177"/>
        <end position="317"/>
    </location>
</feature>
<evidence type="ECO:0000256" key="7">
    <source>
        <dbReference type="ARBA" id="ARBA00038532"/>
    </source>
</evidence>
<dbReference type="FunCoup" id="A0A0H2S9L5">
    <property type="interactions" value="184"/>
</dbReference>
<feature type="region of interest" description="Disordered" evidence="8">
    <location>
        <begin position="318"/>
        <end position="352"/>
    </location>
</feature>